<dbReference type="Proteomes" id="UP000238823">
    <property type="component" value="Unassembled WGS sequence"/>
</dbReference>
<dbReference type="EMBL" id="PVNL01000096">
    <property type="protein sequence ID" value="PRQ05243.1"/>
    <property type="molecule type" value="Genomic_DNA"/>
</dbReference>
<evidence type="ECO:0000313" key="3">
    <source>
        <dbReference type="Proteomes" id="UP000238823"/>
    </source>
</evidence>
<dbReference type="Pfam" id="PF05036">
    <property type="entry name" value="SPOR"/>
    <property type="match status" value="1"/>
</dbReference>
<sequence>MLSQISLVVLSWFSSLDPAATELMELVHSVAATEVFEQRMNPALAAVQLELLPDRDGADALAASVQRQLGDELEVFVETVGGEGELPPSYRVAVGPFDEFEQAERAQLTLERLGFDGFVRQLDVMIGC</sequence>
<dbReference type="SUPFAM" id="SSF110997">
    <property type="entry name" value="Sporulation related repeat"/>
    <property type="match status" value="1"/>
</dbReference>
<dbReference type="Gene3D" id="3.30.70.1070">
    <property type="entry name" value="Sporulation related repeat"/>
    <property type="match status" value="1"/>
</dbReference>
<dbReference type="InterPro" id="IPR036680">
    <property type="entry name" value="SPOR-like_sf"/>
</dbReference>
<organism evidence="2 3">
    <name type="scientific">Enhygromyxa salina</name>
    <dbReference type="NCBI Taxonomy" id="215803"/>
    <lineage>
        <taxon>Bacteria</taxon>
        <taxon>Pseudomonadati</taxon>
        <taxon>Myxococcota</taxon>
        <taxon>Polyangia</taxon>
        <taxon>Nannocystales</taxon>
        <taxon>Nannocystaceae</taxon>
        <taxon>Enhygromyxa</taxon>
    </lineage>
</organism>
<dbReference type="RefSeq" id="WP_146158059.1">
    <property type="nucleotide sequence ID" value="NZ_PVNL01000096.1"/>
</dbReference>
<gene>
    <name evidence="2" type="ORF">ENSA7_46930</name>
</gene>
<proteinExistence type="predicted"/>
<dbReference type="OrthoDB" id="9855062at2"/>
<name>A0A2S9YJG1_9BACT</name>
<accession>A0A2S9YJG1</accession>
<dbReference type="PROSITE" id="PS51724">
    <property type="entry name" value="SPOR"/>
    <property type="match status" value="1"/>
</dbReference>
<reference evidence="2 3" key="1">
    <citation type="submission" date="2018-03" db="EMBL/GenBank/DDBJ databases">
        <title>Draft Genome Sequences of the Obligatory Marine Myxobacteria Enhygromyxa salina SWB007.</title>
        <authorList>
            <person name="Poehlein A."/>
            <person name="Moghaddam J.A."/>
            <person name="Harms H."/>
            <person name="Alanjari M."/>
            <person name="Koenig G.M."/>
            <person name="Daniel R."/>
            <person name="Schaeberle T.F."/>
        </authorList>
    </citation>
    <scope>NUCLEOTIDE SEQUENCE [LARGE SCALE GENOMIC DNA]</scope>
    <source>
        <strain evidence="2 3">SWB007</strain>
    </source>
</reference>
<protein>
    <submittedName>
        <fullName evidence="2">Sporulation related domain protein</fullName>
    </submittedName>
</protein>
<comment type="caution">
    <text evidence="2">The sequence shown here is derived from an EMBL/GenBank/DDBJ whole genome shotgun (WGS) entry which is preliminary data.</text>
</comment>
<dbReference type="GO" id="GO:0042834">
    <property type="term" value="F:peptidoglycan binding"/>
    <property type="evidence" value="ECO:0007669"/>
    <property type="project" value="InterPro"/>
</dbReference>
<evidence type="ECO:0000313" key="2">
    <source>
        <dbReference type="EMBL" id="PRQ05243.1"/>
    </source>
</evidence>
<dbReference type="AlphaFoldDB" id="A0A2S9YJG1"/>
<dbReference type="InterPro" id="IPR007730">
    <property type="entry name" value="SPOR-like_dom"/>
</dbReference>
<evidence type="ECO:0000259" key="1">
    <source>
        <dbReference type="PROSITE" id="PS51724"/>
    </source>
</evidence>
<feature type="domain" description="SPOR" evidence="1">
    <location>
        <begin position="39"/>
        <end position="122"/>
    </location>
</feature>